<keyword evidence="4 5" id="KW-0694">RNA-binding</keyword>
<comment type="subunit">
    <text evidence="5">Homodimer; the beta-strands of each monomer intercalate to form a hydrophobic core, while the alpha-helices form wings that extend away from the core.</text>
</comment>
<dbReference type="Proteomes" id="UP000005096">
    <property type="component" value="Chromosome"/>
</dbReference>
<sequence length="83" mass="8944">MLVLSRKPGESISIGPDIEIHCVEIRGDVVRLGIVAPKSVKIWRKELLEAVERENASAAKGAFRGDLGDLLGKLPADLRGGKQ</sequence>
<name>E3CXD5_9BACT</name>
<reference evidence="6 7" key="1">
    <citation type="journal article" date="2010" name="Stand. Genomic Sci.">
        <title>Non-contiguous finished genome sequence of Aminomonas paucivorans type strain (GLU-3).</title>
        <authorList>
            <person name="Pitluck S."/>
            <person name="Yasawong M."/>
            <person name="Held B."/>
            <person name="Lapidus A."/>
            <person name="Nolan M."/>
            <person name="Copeland A."/>
            <person name="Lucas S."/>
            <person name="Del Rio T.G."/>
            <person name="Tice H."/>
            <person name="Cheng J.F."/>
            <person name="Chertkov O."/>
            <person name="Goodwin L."/>
            <person name="Tapia R."/>
            <person name="Han C."/>
            <person name="Liolios K."/>
            <person name="Ivanova N."/>
            <person name="Mavromatis K."/>
            <person name="Ovchinnikova G."/>
            <person name="Pati A."/>
            <person name="Chen A."/>
            <person name="Palaniappan K."/>
            <person name="Land M."/>
            <person name="Hauser L."/>
            <person name="Chang Y.J."/>
            <person name="Jeffries C.D."/>
            <person name="Pukall R."/>
            <person name="Spring S."/>
            <person name="Rohde M."/>
            <person name="Sikorski J."/>
            <person name="Goker M."/>
            <person name="Woyke T."/>
            <person name="Bristow J."/>
            <person name="Eisen J.A."/>
            <person name="Markowitz V."/>
            <person name="Hugenholtz P."/>
            <person name="Kyrpides N.C."/>
            <person name="Klenk H.P."/>
        </authorList>
    </citation>
    <scope>NUCLEOTIDE SEQUENCE [LARGE SCALE GENOMIC DNA]</scope>
    <source>
        <strain evidence="6 7">DSM 12260</strain>
    </source>
</reference>
<dbReference type="Pfam" id="PF02599">
    <property type="entry name" value="CsrA"/>
    <property type="match status" value="1"/>
</dbReference>
<comment type="subcellular location">
    <subcellularLocation>
        <location evidence="5">Cytoplasm</location>
    </subcellularLocation>
</comment>
<dbReference type="GO" id="GO:0006109">
    <property type="term" value="P:regulation of carbohydrate metabolic process"/>
    <property type="evidence" value="ECO:0007669"/>
    <property type="project" value="InterPro"/>
</dbReference>
<organism evidence="6 7">
    <name type="scientific">Aminomonas paucivorans DSM 12260</name>
    <dbReference type="NCBI Taxonomy" id="584708"/>
    <lineage>
        <taxon>Bacteria</taxon>
        <taxon>Thermotogati</taxon>
        <taxon>Synergistota</taxon>
        <taxon>Synergistia</taxon>
        <taxon>Synergistales</taxon>
        <taxon>Synergistaceae</taxon>
        <taxon>Aminomonas</taxon>
    </lineage>
</organism>
<evidence type="ECO:0000256" key="2">
    <source>
        <dbReference type="ARBA" id="ARBA00022491"/>
    </source>
</evidence>
<dbReference type="InterPro" id="IPR003751">
    <property type="entry name" value="CsrA"/>
</dbReference>
<dbReference type="GO" id="GO:0048027">
    <property type="term" value="F:mRNA 5'-UTR binding"/>
    <property type="evidence" value="ECO:0007669"/>
    <property type="project" value="UniProtKB-UniRule"/>
</dbReference>
<protein>
    <recommendedName>
        <fullName evidence="5">Translational regulator CsrA</fullName>
    </recommendedName>
</protein>
<dbReference type="GO" id="GO:0006402">
    <property type="term" value="P:mRNA catabolic process"/>
    <property type="evidence" value="ECO:0007669"/>
    <property type="project" value="InterPro"/>
</dbReference>
<comment type="function">
    <text evidence="5">A translational regulator that binds mRNA to regulate translation initiation and/or mRNA stability. Usually binds in the 5'-UTR at or near the Shine-Dalgarno sequence preventing ribosome-binding, thus repressing translation. Its main target seems to be the major flagellin gene, while its function is anatagonized by FliW.</text>
</comment>
<dbReference type="GO" id="GO:1902208">
    <property type="term" value="P:regulation of bacterial-type flagellum assembly"/>
    <property type="evidence" value="ECO:0007669"/>
    <property type="project" value="UniProtKB-UniRule"/>
</dbReference>
<evidence type="ECO:0000256" key="3">
    <source>
        <dbReference type="ARBA" id="ARBA00022845"/>
    </source>
</evidence>
<comment type="similarity">
    <text evidence="5">Belongs to the CsrA/RsmA family.</text>
</comment>
<dbReference type="NCBIfam" id="TIGR00202">
    <property type="entry name" value="csrA"/>
    <property type="match status" value="1"/>
</dbReference>
<dbReference type="InterPro" id="IPR036107">
    <property type="entry name" value="CsrA_sf"/>
</dbReference>
<keyword evidence="5" id="KW-1005">Bacterial flagellum biogenesis</keyword>
<dbReference type="SUPFAM" id="SSF117130">
    <property type="entry name" value="CsrA-like"/>
    <property type="match status" value="1"/>
</dbReference>
<keyword evidence="7" id="KW-1185">Reference proteome</keyword>
<dbReference type="PaxDb" id="584708-Apau_1074"/>
<dbReference type="FunFam" id="2.60.40.4380:FF:000002">
    <property type="entry name" value="Translational regulator CsrA"/>
    <property type="match status" value="1"/>
</dbReference>
<dbReference type="GO" id="GO:0005829">
    <property type="term" value="C:cytosol"/>
    <property type="evidence" value="ECO:0007669"/>
    <property type="project" value="TreeGrafter"/>
</dbReference>
<dbReference type="GO" id="GO:0045947">
    <property type="term" value="P:negative regulation of translational initiation"/>
    <property type="evidence" value="ECO:0007669"/>
    <property type="project" value="UniProtKB-UniRule"/>
</dbReference>
<dbReference type="AlphaFoldDB" id="E3CXD5"/>
<evidence type="ECO:0000256" key="5">
    <source>
        <dbReference type="HAMAP-Rule" id="MF_00167"/>
    </source>
</evidence>
<keyword evidence="3 5" id="KW-0810">Translation regulation</keyword>
<dbReference type="OrthoDB" id="9809061at2"/>
<dbReference type="PANTHER" id="PTHR34984:SF1">
    <property type="entry name" value="CARBON STORAGE REGULATOR"/>
    <property type="match status" value="1"/>
</dbReference>
<proteinExistence type="inferred from homology"/>
<dbReference type="EMBL" id="CM001022">
    <property type="protein sequence ID" value="EFQ23501.1"/>
    <property type="molecule type" value="Genomic_DNA"/>
</dbReference>
<evidence type="ECO:0000313" key="7">
    <source>
        <dbReference type="Proteomes" id="UP000005096"/>
    </source>
</evidence>
<accession>E3CXD5</accession>
<keyword evidence="2 5" id="KW-0678">Repressor</keyword>
<dbReference type="HOGENOM" id="CLU_164837_0_0_0"/>
<dbReference type="eggNOG" id="COG1551">
    <property type="taxonomic scope" value="Bacteria"/>
</dbReference>
<gene>
    <name evidence="5" type="primary">csrA</name>
    <name evidence="6" type="ORF">Apau_1074</name>
</gene>
<dbReference type="STRING" id="584708.Apau_1074"/>
<evidence type="ECO:0000313" key="6">
    <source>
        <dbReference type="EMBL" id="EFQ23501.1"/>
    </source>
</evidence>
<dbReference type="Gene3D" id="2.60.40.4380">
    <property type="entry name" value="Translational regulator CsrA"/>
    <property type="match status" value="1"/>
</dbReference>
<dbReference type="RefSeq" id="WP_006300696.1">
    <property type="nucleotide sequence ID" value="NZ_CM001022.1"/>
</dbReference>
<evidence type="ECO:0000256" key="4">
    <source>
        <dbReference type="ARBA" id="ARBA00022884"/>
    </source>
</evidence>
<dbReference type="PANTHER" id="PTHR34984">
    <property type="entry name" value="CARBON STORAGE REGULATOR"/>
    <property type="match status" value="1"/>
</dbReference>
<keyword evidence="1 5" id="KW-0963">Cytoplasm</keyword>
<dbReference type="HAMAP" id="MF_00167">
    <property type="entry name" value="CsrA"/>
    <property type="match status" value="1"/>
</dbReference>
<dbReference type="GO" id="GO:0044781">
    <property type="term" value="P:bacterial-type flagellum organization"/>
    <property type="evidence" value="ECO:0007669"/>
    <property type="project" value="UniProtKB-KW"/>
</dbReference>
<evidence type="ECO:0000256" key="1">
    <source>
        <dbReference type="ARBA" id="ARBA00022490"/>
    </source>
</evidence>